<dbReference type="PROSITE" id="PS51257">
    <property type="entry name" value="PROKAR_LIPOPROTEIN"/>
    <property type="match status" value="1"/>
</dbReference>
<organism evidence="2 3">
    <name type="scientific">Aquimarina algicola</name>
    <dbReference type="NCBI Taxonomy" id="2589995"/>
    <lineage>
        <taxon>Bacteria</taxon>
        <taxon>Pseudomonadati</taxon>
        <taxon>Bacteroidota</taxon>
        <taxon>Flavobacteriia</taxon>
        <taxon>Flavobacteriales</taxon>
        <taxon>Flavobacteriaceae</taxon>
        <taxon>Aquimarina</taxon>
    </lineage>
</organism>
<name>A0A504JMH1_9FLAO</name>
<accession>A0A504JMH1</accession>
<dbReference type="RefSeq" id="WP_140589078.1">
    <property type="nucleotide sequence ID" value="NZ_VFWZ01000001.1"/>
</dbReference>
<dbReference type="OrthoDB" id="1524444at2"/>
<keyword evidence="3" id="KW-1185">Reference proteome</keyword>
<dbReference type="EMBL" id="VFWZ01000001">
    <property type="protein sequence ID" value="TPN88978.1"/>
    <property type="molecule type" value="Genomic_DNA"/>
</dbReference>
<keyword evidence="1" id="KW-0732">Signal</keyword>
<feature type="chain" id="PRO_5021192007" description="Dihydrolipoamide dehydrogenase" evidence="1">
    <location>
        <begin position="20"/>
        <end position="171"/>
    </location>
</feature>
<comment type="caution">
    <text evidence="2">The sequence shown here is derived from an EMBL/GenBank/DDBJ whole genome shotgun (WGS) entry which is preliminary data.</text>
</comment>
<reference evidence="2 3" key="1">
    <citation type="submission" date="2019-06" db="EMBL/GenBank/DDBJ databases">
        <authorList>
            <person name="Meng X."/>
        </authorList>
    </citation>
    <scope>NUCLEOTIDE SEQUENCE [LARGE SCALE GENOMIC DNA]</scope>
    <source>
        <strain evidence="2 3">M625</strain>
    </source>
</reference>
<dbReference type="AlphaFoldDB" id="A0A504JMH1"/>
<evidence type="ECO:0000313" key="2">
    <source>
        <dbReference type="EMBL" id="TPN88978.1"/>
    </source>
</evidence>
<evidence type="ECO:0000256" key="1">
    <source>
        <dbReference type="SAM" id="SignalP"/>
    </source>
</evidence>
<protein>
    <recommendedName>
        <fullName evidence="4">Dihydrolipoamide dehydrogenase</fullName>
    </recommendedName>
</protein>
<gene>
    <name evidence="2" type="ORF">FHK87_01800</name>
</gene>
<sequence length="171" mass="19141">MKKIFVLLFSTTLLFTACSDDDDFIDTDTIARTFEIDNVDFVSNDGLDARVTIPVPNTIEVFEQDVPLVYVVDPVATADTGSEVWEQLPATYFLDGGLTVQYRPTFIFDAQRGIFDIIVTLESNDFVAVPNTFTQNQIFRIVIIPSDFAAQNPNIDLSNLDQVQSALNLEF</sequence>
<evidence type="ECO:0008006" key="4">
    <source>
        <dbReference type="Google" id="ProtNLM"/>
    </source>
</evidence>
<proteinExistence type="predicted"/>
<evidence type="ECO:0000313" key="3">
    <source>
        <dbReference type="Proteomes" id="UP000315540"/>
    </source>
</evidence>
<feature type="signal peptide" evidence="1">
    <location>
        <begin position="1"/>
        <end position="19"/>
    </location>
</feature>
<dbReference type="Proteomes" id="UP000315540">
    <property type="component" value="Unassembled WGS sequence"/>
</dbReference>